<keyword evidence="1" id="KW-1133">Transmembrane helix</keyword>
<evidence type="ECO:0000313" key="4">
    <source>
        <dbReference type="Proteomes" id="UP000310158"/>
    </source>
</evidence>
<sequence>MTVYHPQNGQVIFGGNSSGSSTGTYTASAAAASYTGAAAYNPTILTAPAVPNPAPNTSFGIELTSGGINGLSIKQSGAFYGFSIEMSVANQVLGRNSSFIQVPFLNLLANIVERAGWVQVRVGGNTQESAMLVDSLPNGTILAKDYSKVTGTTQTPPLEYTRDLMYMMNNVSSLVNARWYLGIPFFNTTPFSLDIVGASQQILGDRLLAFQAGNEPDQYPNHAHRSVGYGPYNYFGEISDLVNQVQQDQNIIKRDGIILTPSISYGFWQPEDVWNTNIVSAFSSSIAALTVERYPNNNCVAQFNLTNAGPPVDPQAVFPDYLNHTAGQNLVQPYINSTLFAQQVGKPFIMFETNTASCGGFPGISDSFGAALWALDYGLQMAYGNFTGALLHIGGQNAFYNAFTPPPTNQSSFRQWTIGPAYYAALVMSEALGPSNASQVADLFPNNADIYTPAYAIYENGNPTKVALFNYITDPSGATDINVAISIGGGQTGQSNATPAQVKVKLSETTSSLTDVLQGNLDVQTVQCDQNANTCTIKVPAPGFALVFLTPDSLSQVTPGGSMTFPTTYVTKTINTVLVDSSVLATSNGHSGMVNWKGTTSSGSGGKVSAAMRLAMPGALTLFATAAGAWVLGRRWLCFTS</sequence>
<keyword evidence="1" id="KW-0472">Membrane</keyword>
<dbReference type="Pfam" id="PF16862">
    <property type="entry name" value="Glyco_hydro_79C"/>
    <property type="match status" value="1"/>
</dbReference>
<dbReference type="InterPro" id="IPR017853">
    <property type="entry name" value="GH"/>
</dbReference>
<dbReference type="AlphaFoldDB" id="A0A4S4LZW0"/>
<keyword evidence="4" id="KW-1185">Reference proteome</keyword>
<dbReference type="PANTHER" id="PTHR36183">
    <property type="entry name" value="BETA-GLUCURONIDASE"/>
    <property type="match status" value="1"/>
</dbReference>
<dbReference type="InterPro" id="IPR031728">
    <property type="entry name" value="GlcAase_C"/>
</dbReference>
<evidence type="ECO:0000259" key="2">
    <source>
        <dbReference type="Pfam" id="PF16862"/>
    </source>
</evidence>
<gene>
    <name evidence="3" type="ORF">EW146_g2709</name>
</gene>
<dbReference type="Proteomes" id="UP000310158">
    <property type="component" value="Unassembled WGS sequence"/>
</dbReference>
<organism evidence="3 4">
    <name type="scientific">Bondarzewia mesenterica</name>
    <dbReference type="NCBI Taxonomy" id="1095465"/>
    <lineage>
        <taxon>Eukaryota</taxon>
        <taxon>Fungi</taxon>
        <taxon>Dikarya</taxon>
        <taxon>Basidiomycota</taxon>
        <taxon>Agaricomycotina</taxon>
        <taxon>Agaricomycetes</taxon>
        <taxon>Russulales</taxon>
        <taxon>Bondarzewiaceae</taxon>
        <taxon>Bondarzewia</taxon>
    </lineage>
</organism>
<dbReference type="OrthoDB" id="2796951at2759"/>
<protein>
    <recommendedName>
        <fullName evidence="2">Beta-glucuronidase C-terminal domain-containing protein</fullName>
    </recommendedName>
</protein>
<evidence type="ECO:0000313" key="3">
    <source>
        <dbReference type="EMBL" id="THH18224.1"/>
    </source>
</evidence>
<feature type="domain" description="Beta-glucuronidase C-terminal" evidence="2">
    <location>
        <begin position="454"/>
        <end position="546"/>
    </location>
</feature>
<dbReference type="PANTHER" id="PTHR36183:SF2">
    <property type="entry name" value="BETA-GLUCURONIDASE C-TERMINAL DOMAIN-CONTAINING PROTEIN"/>
    <property type="match status" value="1"/>
</dbReference>
<dbReference type="InterPro" id="IPR052974">
    <property type="entry name" value="GH79_Enzymes"/>
</dbReference>
<dbReference type="SUPFAM" id="SSF51445">
    <property type="entry name" value="(Trans)glycosidases"/>
    <property type="match status" value="1"/>
</dbReference>
<comment type="caution">
    <text evidence="3">The sequence shown here is derived from an EMBL/GenBank/DDBJ whole genome shotgun (WGS) entry which is preliminary data.</text>
</comment>
<dbReference type="EMBL" id="SGPL01000082">
    <property type="protein sequence ID" value="THH18224.1"/>
    <property type="molecule type" value="Genomic_DNA"/>
</dbReference>
<evidence type="ECO:0000256" key="1">
    <source>
        <dbReference type="SAM" id="Phobius"/>
    </source>
</evidence>
<dbReference type="Gene3D" id="3.20.20.80">
    <property type="entry name" value="Glycosidases"/>
    <property type="match status" value="1"/>
</dbReference>
<accession>A0A4S4LZW0</accession>
<keyword evidence="1" id="KW-0812">Transmembrane</keyword>
<feature type="transmembrane region" description="Helical" evidence="1">
    <location>
        <begin position="614"/>
        <end position="633"/>
    </location>
</feature>
<reference evidence="3 4" key="1">
    <citation type="submission" date="2019-02" db="EMBL/GenBank/DDBJ databases">
        <title>Genome sequencing of the rare red list fungi Bondarzewia mesenterica.</title>
        <authorList>
            <person name="Buettner E."/>
            <person name="Kellner H."/>
        </authorList>
    </citation>
    <scope>NUCLEOTIDE SEQUENCE [LARGE SCALE GENOMIC DNA]</scope>
    <source>
        <strain evidence="3 4">DSM 108281</strain>
    </source>
</reference>
<proteinExistence type="predicted"/>
<name>A0A4S4LZW0_9AGAM</name>